<accession>A0A2K8KV11</accession>
<dbReference type="Gene3D" id="1.20.120.340">
    <property type="entry name" value="Flagellar protein FliS"/>
    <property type="match status" value="1"/>
</dbReference>
<dbReference type="Proteomes" id="UP000231701">
    <property type="component" value="Chromosome"/>
</dbReference>
<keyword evidence="8" id="KW-1185">Reference proteome</keyword>
<evidence type="ECO:0000256" key="1">
    <source>
        <dbReference type="ARBA" id="ARBA00004514"/>
    </source>
</evidence>
<keyword evidence="7" id="KW-0966">Cell projection</keyword>
<evidence type="ECO:0000256" key="2">
    <source>
        <dbReference type="ARBA" id="ARBA00008787"/>
    </source>
</evidence>
<dbReference type="Pfam" id="PF02561">
    <property type="entry name" value="FliS"/>
    <property type="match status" value="1"/>
</dbReference>
<dbReference type="PIRSF" id="PIRSF039090">
    <property type="entry name" value="Flis"/>
    <property type="match status" value="1"/>
</dbReference>
<dbReference type="RefSeq" id="WP_100276617.1">
    <property type="nucleotide sequence ID" value="NZ_CP018799.1"/>
</dbReference>
<evidence type="ECO:0000313" key="8">
    <source>
        <dbReference type="Proteomes" id="UP000231701"/>
    </source>
</evidence>
<dbReference type="GO" id="GO:0071973">
    <property type="term" value="P:bacterial-type flagellum-dependent cell motility"/>
    <property type="evidence" value="ECO:0007669"/>
    <property type="project" value="TreeGrafter"/>
</dbReference>
<dbReference type="GO" id="GO:0005829">
    <property type="term" value="C:cytosol"/>
    <property type="evidence" value="ECO:0007669"/>
    <property type="project" value="UniProtKB-SubCell"/>
</dbReference>
<dbReference type="OrthoDB" id="5294431at2"/>
<keyword evidence="5" id="KW-0143">Chaperone</keyword>
<evidence type="ECO:0000256" key="5">
    <source>
        <dbReference type="ARBA" id="ARBA00023186"/>
    </source>
</evidence>
<evidence type="ECO:0000313" key="7">
    <source>
        <dbReference type="EMBL" id="ATX78625.1"/>
    </source>
</evidence>
<comment type="similarity">
    <text evidence="2 6">Belongs to the FliS family.</text>
</comment>
<dbReference type="AlphaFoldDB" id="A0A2K8KV11"/>
<sequence>MTGYQKYRGVQVEGANPLELVLLTYDVLIKSLNLAKFAGEEKNYAAEAQNLSRAIEALVELVTSLDSENGGTIASSLGSLYAYMNRRLIEANAGGDIAEAIDEVLALANTLREGWQGLADGNSPSQSRQVNGY</sequence>
<organism evidence="7 8">
    <name type="scientific">Mariprofundus aestuarium</name>
    <dbReference type="NCBI Taxonomy" id="1921086"/>
    <lineage>
        <taxon>Bacteria</taxon>
        <taxon>Pseudomonadati</taxon>
        <taxon>Pseudomonadota</taxon>
        <taxon>Candidatius Mariprofundia</taxon>
        <taxon>Mariprofundales</taxon>
        <taxon>Mariprofundaceae</taxon>
        <taxon>Mariprofundus</taxon>
    </lineage>
</organism>
<dbReference type="InterPro" id="IPR036584">
    <property type="entry name" value="FliS_sf"/>
</dbReference>
<keyword evidence="3 6" id="KW-0963">Cytoplasm</keyword>
<dbReference type="NCBIfam" id="TIGR00208">
    <property type="entry name" value="fliS"/>
    <property type="match status" value="1"/>
</dbReference>
<protein>
    <recommendedName>
        <fullName evidence="6">Flagellar secretion chaperone FliS</fullName>
    </recommendedName>
</protein>
<dbReference type="PANTHER" id="PTHR34773">
    <property type="entry name" value="FLAGELLAR SECRETION CHAPERONE FLIS"/>
    <property type="match status" value="1"/>
</dbReference>
<keyword evidence="4 6" id="KW-1005">Bacterial flagellum biogenesis</keyword>
<dbReference type="PANTHER" id="PTHR34773:SF1">
    <property type="entry name" value="FLAGELLAR SECRETION CHAPERONE FLIS"/>
    <property type="match status" value="1"/>
</dbReference>
<keyword evidence="7" id="KW-0282">Flagellum</keyword>
<gene>
    <name evidence="7" type="ORF">Ga0123461_0172</name>
</gene>
<name>A0A2K8KV11_MARES</name>
<comment type="subcellular location">
    <subcellularLocation>
        <location evidence="1 6">Cytoplasm</location>
        <location evidence="1 6">Cytosol</location>
    </subcellularLocation>
</comment>
<dbReference type="SUPFAM" id="SSF101116">
    <property type="entry name" value="Flagellar export chaperone FliS"/>
    <property type="match status" value="1"/>
</dbReference>
<dbReference type="KEGG" id="maes:Ga0123461_0172"/>
<evidence type="ECO:0000256" key="4">
    <source>
        <dbReference type="ARBA" id="ARBA00022795"/>
    </source>
</evidence>
<keyword evidence="7" id="KW-0969">Cilium</keyword>
<evidence type="ECO:0000256" key="3">
    <source>
        <dbReference type="ARBA" id="ARBA00022490"/>
    </source>
</evidence>
<dbReference type="CDD" id="cd16098">
    <property type="entry name" value="FliS"/>
    <property type="match status" value="1"/>
</dbReference>
<dbReference type="GO" id="GO:0044780">
    <property type="term" value="P:bacterial-type flagellum assembly"/>
    <property type="evidence" value="ECO:0007669"/>
    <property type="project" value="InterPro"/>
</dbReference>
<dbReference type="InterPro" id="IPR003713">
    <property type="entry name" value="FliS"/>
</dbReference>
<proteinExistence type="inferred from homology"/>
<reference evidence="7 8" key="1">
    <citation type="submission" date="2016-12" db="EMBL/GenBank/DDBJ databases">
        <title>Isolation and genomic insights into novel planktonic Zetaproteobacteria from stratified waters of the Chesapeake Bay.</title>
        <authorList>
            <person name="McAllister S.M."/>
            <person name="Kato S."/>
            <person name="Chan C.S."/>
            <person name="Chiu B.K."/>
            <person name="Field E.K."/>
        </authorList>
    </citation>
    <scope>NUCLEOTIDE SEQUENCE [LARGE SCALE GENOMIC DNA]</scope>
    <source>
        <strain evidence="7 8">CP-5</strain>
    </source>
</reference>
<evidence type="ECO:0000256" key="6">
    <source>
        <dbReference type="PIRNR" id="PIRNR039090"/>
    </source>
</evidence>
<dbReference type="EMBL" id="CP018799">
    <property type="protein sequence ID" value="ATX78625.1"/>
    <property type="molecule type" value="Genomic_DNA"/>
</dbReference>